<evidence type="ECO:0000313" key="2">
    <source>
        <dbReference type="EMBL" id="CAG6745326.1"/>
    </source>
</evidence>
<evidence type="ECO:0000256" key="1">
    <source>
        <dbReference type="SAM" id="Phobius"/>
    </source>
</evidence>
<reference evidence="2" key="1">
    <citation type="submission" date="2021-05" db="EMBL/GenBank/DDBJ databases">
        <authorList>
            <person name="Alioto T."/>
            <person name="Alioto T."/>
            <person name="Gomez Garrido J."/>
        </authorList>
    </citation>
    <scope>NUCLEOTIDE SEQUENCE</scope>
</reference>
<proteinExistence type="predicted"/>
<keyword evidence="1" id="KW-0472">Membrane</keyword>
<feature type="transmembrane region" description="Helical" evidence="1">
    <location>
        <begin position="7"/>
        <end position="26"/>
    </location>
</feature>
<keyword evidence="1" id="KW-1133">Transmembrane helix</keyword>
<organism evidence="2">
    <name type="scientific">Cacopsylla melanoneura</name>
    <dbReference type="NCBI Taxonomy" id="428564"/>
    <lineage>
        <taxon>Eukaryota</taxon>
        <taxon>Metazoa</taxon>
        <taxon>Ecdysozoa</taxon>
        <taxon>Arthropoda</taxon>
        <taxon>Hexapoda</taxon>
        <taxon>Insecta</taxon>
        <taxon>Pterygota</taxon>
        <taxon>Neoptera</taxon>
        <taxon>Paraneoptera</taxon>
        <taxon>Hemiptera</taxon>
        <taxon>Sternorrhyncha</taxon>
        <taxon>Psylloidea</taxon>
        <taxon>Psyllidae</taxon>
        <taxon>Psyllinae</taxon>
        <taxon>Cacopsylla</taxon>
    </lineage>
</organism>
<dbReference type="EMBL" id="HBUF01491188">
    <property type="protein sequence ID" value="CAG6745326.1"/>
    <property type="molecule type" value="Transcribed_RNA"/>
</dbReference>
<name>A0A8D8ZFV7_9HEMI</name>
<accession>A0A8D8ZFV7</accession>
<dbReference type="AlphaFoldDB" id="A0A8D8ZFV7"/>
<keyword evidence="1" id="KW-0812">Transmembrane</keyword>
<sequence>MPDSNLIVAYFFLVLLLKNFYFYFYFHFLSTLTPRLTSSLNMNNFLFTRILHVVYNLFSFPHSTFNGEQKKTFGKEKKIKFQCGRVKFFKPSQTRVSRVLE</sequence>
<protein>
    <submittedName>
        <fullName evidence="2">Uncharacterized protein</fullName>
    </submittedName>
</protein>